<dbReference type="AlphaFoldDB" id="A0A4Q5N262"/>
<proteinExistence type="predicted"/>
<keyword evidence="3" id="KW-1185">Reference proteome</keyword>
<dbReference type="Pfam" id="PF07811">
    <property type="entry name" value="TadE"/>
    <property type="match status" value="1"/>
</dbReference>
<evidence type="ECO:0000313" key="3">
    <source>
        <dbReference type="Proteomes" id="UP000293764"/>
    </source>
</evidence>
<dbReference type="InterPro" id="IPR012495">
    <property type="entry name" value="TadE-like_dom"/>
</dbReference>
<reference evidence="2 3" key="1">
    <citation type="submission" date="2019-01" db="EMBL/GenBank/DDBJ databases">
        <title>Novel species of Cellulomonas.</title>
        <authorList>
            <person name="Liu Q."/>
            <person name="Xin Y.-H."/>
        </authorList>
    </citation>
    <scope>NUCLEOTIDE SEQUENCE [LARGE SCALE GENOMIC DNA]</scope>
    <source>
        <strain evidence="2 3">HLT2-17</strain>
    </source>
</reference>
<comment type="caution">
    <text evidence="2">The sequence shown here is derived from an EMBL/GenBank/DDBJ whole genome shotgun (WGS) entry which is preliminary data.</text>
</comment>
<organism evidence="2 3">
    <name type="scientific">Pengzhenrongella frigida</name>
    <dbReference type="NCBI Taxonomy" id="1259133"/>
    <lineage>
        <taxon>Bacteria</taxon>
        <taxon>Bacillati</taxon>
        <taxon>Actinomycetota</taxon>
        <taxon>Actinomycetes</taxon>
        <taxon>Micrococcales</taxon>
        <taxon>Pengzhenrongella</taxon>
    </lineage>
</organism>
<evidence type="ECO:0000313" key="2">
    <source>
        <dbReference type="EMBL" id="RYV52220.1"/>
    </source>
</evidence>
<protein>
    <submittedName>
        <fullName evidence="2">Pilus assembly protein</fullName>
    </submittedName>
</protein>
<dbReference type="Proteomes" id="UP000293764">
    <property type="component" value="Unassembled WGS sequence"/>
</dbReference>
<evidence type="ECO:0000259" key="1">
    <source>
        <dbReference type="Pfam" id="PF07811"/>
    </source>
</evidence>
<dbReference type="RefSeq" id="WP_130101460.1">
    <property type="nucleotide sequence ID" value="NZ_SDWW01000007.1"/>
</dbReference>
<feature type="domain" description="TadE-like" evidence="1">
    <location>
        <begin position="12"/>
        <end position="54"/>
    </location>
</feature>
<accession>A0A4Q5N262</accession>
<sequence>MRLRFARRSDRGSMAVELIGFVPVLTLVTLLLVQGFLAAAAVTSAQQAARDGARAASLGRDVSVAVDDQIPSWVTLENLDRYACSGECVAVEVRIPIGIPGITVRDVTVTRTAEFPRG</sequence>
<gene>
    <name evidence="2" type="ORF">EUA98_04425</name>
</gene>
<name>A0A4Q5N262_9MICO</name>
<dbReference type="EMBL" id="SDWW01000007">
    <property type="protein sequence ID" value="RYV52220.1"/>
    <property type="molecule type" value="Genomic_DNA"/>
</dbReference>
<dbReference type="OrthoDB" id="5149858at2"/>